<dbReference type="EMBL" id="ML977144">
    <property type="protein sequence ID" value="KAF1989539.1"/>
    <property type="molecule type" value="Genomic_DNA"/>
</dbReference>
<protein>
    <submittedName>
        <fullName evidence="1">Uncharacterized protein</fullName>
    </submittedName>
</protein>
<reference evidence="1" key="1">
    <citation type="journal article" date="2020" name="Stud. Mycol.">
        <title>101 Dothideomycetes genomes: a test case for predicting lifestyles and emergence of pathogens.</title>
        <authorList>
            <person name="Haridas S."/>
            <person name="Albert R."/>
            <person name="Binder M."/>
            <person name="Bloem J."/>
            <person name="Labutti K."/>
            <person name="Salamov A."/>
            <person name="Andreopoulos B."/>
            <person name="Baker S."/>
            <person name="Barry K."/>
            <person name="Bills G."/>
            <person name="Bluhm B."/>
            <person name="Cannon C."/>
            <person name="Castanera R."/>
            <person name="Culley D."/>
            <person name="Daum C."/>
            <person name="Ezra D."/>
            <person name="Gonzalez J."/>
            <person name="Henrissat B."/>
            <person name="Kuo A."/>
            <person name="Liang C."/>
            <person name="Lipzen A."/>
            <person name="Lutzoni F."/>
            <person name="Magnuson J."/>
            <person name="Mondo S."/>
            <person name="Nolan M."/>
            <person name="Ohm R."/>
            <person name="Pangilinan J."/>
            <person name="Park H.-J."/>
            <person name="Ramirez L."/>
            <person name="Alfaro M."/>
            <person name="Sun H."/>
            <person name="Tritt A."/>
            <person name="Yoshinaga Y."/>
            <person name="Zwiers L.-H."/>
            <person name="Turgeon B."/>
            <person name="Goodwin S."/>
            <person name="Spatafora J."/>
            <person name="Crous P."/>
            <person name="Grigoriev I."/>
        </authorList>
    </citation>
    <scope>NUCLEOTIDE SEQUENCE</scope>
    <source>
        <strain evidence="1">CBS 113979</strain>
    </source>
</reference>
<dbReference type="Proteomes" id="UP000800041">
    <property type="component" value="Unassembled WGS sequence"/>
</dbReference>
<proteinExistence type="predicted"/>
<sequence>MSTTPSLTGPGLIYATSRDLSTPSNIKSIPIAFSAHYKCKDAAEEQKKYLGLYHMQDLRVLGVGVRERLEGAIGVLGKDVDVRAYREIQVYGRDGNDVPHTIISASMQPTPAGGPDLDAWYRDEHNEQMSRERGYVRTRRYRLVHQIKPQGATECSDAPEWLGLHEFEEENPWGDTVVPLDPMSEWTKKVMAAQERIEAGMYVKVSGEDV</sequence>
<evidence type="ECO:0000313" key="1">
    <source>
        <dbReference type="EMBL" id="KAF1989539.1"/>
    </source>
</evidence>
<name>A0A6G1H951_9PEZI</name>
<dbReference type="AlphaFoldDB" id="A0A6G1H951"/>
<organism evidence="1 2">
    <name type="scientific">Aulographum hederae CBS 113979</name>
    <dbReference type="NCBI Taxonomy" id="1176131"/>
    <lineage>
        <taxon>Eukaryota</taxon>
        <taxon>Fungi</taxon>
        <taxon>Dikarya</taxon>
        <taxon>Ascomycota</taxon>
        <taxon>Pezizomycotina</taxon>
        <taxon>Dothideomycetes</taxon>
        <taxon>Pleosporomycetidae</taxon>
        <taxon>Aulographales</taxon>
        <taxon>Aulographaceae</taxon>
    </lineage>
</organism>
<accession>A0A6G1H951</accession>
<evidence type="ECO:0000313" key="2">
    <source>
        <dbReference type="Proteomes" id="UP000800041"/>
    </source>
</evidence>
<gene>
    <name evidence="1" type="ORF">K402DRAFT_460895</name>
</gene>
<keyword evidence="2" id="KW-1185">Reference proteome</keyword>
<dbReference type="OrthoDB" id="2851338at2759"/>